<evidence type="ECO:0000256" key="2">
    <source>
        <dbReference type="ARBA" id="ARBA00022884"/>
    </source>
</evidence>
<feature type="domain" description="RRM" evidence="6">
    <location>
        <begin position="190"/>
        <end position="267"/>
    </location>
</feature>
<feature type="region of interest" description="Disordered" evidence="5">
    <location>
        <begin position="139"/>
        <end position="159"/>
    </location>
</feature>
<evidence type="ECO:0000256" key="1">
    <source>
        <dbReference type="ARBA" id="ARBA00004123"/>
    </source>
</evidence>
<dbReference type="OrthoDB" id="5382468at2759"/>
<dbReference type="GO" id="GO:0005737">
    <property type="term" value="C:cytoplasm"/>
    <property type="evidence" value="ECO:0007669"/>
    <property type="project" value="TreeGrafter"/>
</dbReference>
<dbReference type="InterPro" id="IPR035979">
    <property type="entry name" value="RBD_domain_sf"/>
</dbReference>
<dbReference type="GO" id="GO:0005634">
    <property type="term" value="C:nucleus"/>
    <property type="evidence" value="ECO:0007669"/>
    <property type="project" value="UniProtKB-SubCell"/>
</dbReference>
<dbReference type="PANTHER" id="PTHR15597:SF22">
    <property type="entry name" value="RNA-BINDING FOX PROTEIN 1, ISOFORM H"/>
    <property type="match status" value="1"/>
</dbReference>
<evidence type="ECO:0000313" key="8">
    <source>
        <dbReference type="RefSeq" id="XP_011644569.1"/>
    </source>
</evidence>
<feature type="compositionally biased region" description="Low complexity" evidence="5">
    <location>
        <begin position="172"/>
        <end position="183"/>
    </location>
</feature>
<feature type="compositionally biased region" description="Low complexity" evidence="5">
    <location>
        <begin position="90"/>
        <end position="106"/>
    </location>
</feature>
<dbReference type="PANTHER" id="PTHR15597">
    <property type="entry name" value="ATAXIN 2-BINDING PROTEIN 1-RELATED"/>
    <property type="match status" value="1"/>
</dbReference>
<keyword evidence="2 4" id="KW-0694">RNA-binding</keyword>
<comment type="subcellular location">
    <subcellularLocation>
        <location evidence="1">Nucleus</location>
    </subcellularLocation>
</comment>
<feature type="region of interest" description="Disordered" evidence="5">
    <location>
        <begin position="56"/>
        <end position="119"/>
    </location>
</feature>
<dbReference type="GO" id="GO:0000381">
    <property type="term" value="P:regulation of alternative mRNA splicing, via spliceosome"/>
    <property type="evidence" value="ECO:0007669"/>
    <property type="project" value="InterPro"/>
</dbReference>
<dbReference type="PROSITE" id="PS50102">
    <property type="entry name" value="RRM"/>
    <property type="match status" value="1"/>
</dbReference>
<evidence type="ECO:0000259" key="6">
    <source>
        <dbReference type="PROSITE" id="PS50102"/>
    </source>
</evidence>
<keyword evidence="7" id="KW-1185">Reference proteome</keyword>
<dbReference type="Gene3D" id="3.30.70.330">
    <property type="match status" value="1"/>
</dbReference>
<proteinExistence type="predicted"/>
<accession>A0A6I9WMF5</accession>
<feature type="compositionally biased region" description="Pro residues" evidence="5">
    <location>
        <begin position="78"/>
        <end position="89"/>
    </location>
</feature>
<dbReference type="InterPro" id="IPR047131">
    <property type="entry name" value="RBFOX1-like"/>
</dbReference>
<evidence type="ECO:0000256" key="5">
    <source>
        <dbReference type="SAM" id="MobiDB-lite"/>
    </source>
</evidence>
<dbReference type="GO" id="GO:0007399">
    <property type="term" value="P:nervous system development"/>
    <property type="evidence" value="ECO:0007669"/>
    <property type="project" value="InterPro"/>
</dbReference>
<dbReference type="AlphaFoldDB" id="A0A6I9WMF5"/>
<dbReference type="SUPFAM" id="SSF54928">
    <property type="entry name" value="RNA-binding domain, RBD"/>
    <property type="match status" value="1"/>
</dbReference>
<dbReference type="KEGG" id="pbar:105431819"/>
<dbReference type="Proteomes" id="UP000504615">
    <property type="component" value="Unplaced"/>
</dbReference>
<evidence type="ECO:0000256" key="4">
    <source>
        <dbReference type="PROSITE-ProRule" id="PRU00176"/>
    </source>
</evidence>
<feature type="compositionally biased region" description="Gly residues" evidence="5">
    <location>
        <begin position="139"/>
        <end position="153"/>
    </location>
</feature>
<sequence>MGSLSFVNVVAVRDKDHPTRICNGRPYGADRDGCALWWGCLPSSGKRVAGVVGAAGAAGDVKPPPPVSVKDDNAGAPQQPPPTGGPQVPPAAGAPHPAAPGAQTAASFSPPPPPNGVDQQAISEVFQAAVVAAAAAAAGGGGQQPAPTPGGGSETNPEGGVEAAALAPVTSGATTPATATQGTDLKGQPKRLHVSNIPFRFRDPDLRAMFGQFGPILDVEIIFNERGSKVNNATARVQTKKPPTVPNVCVQWPEAAALRGVAIQRGRVGTTRATFPTSAAALALARNPGPLAAAAAATALHPFAPAVYYDPFLAAHAATQDPNYRLQAKAPALEAAAAAAAASPLLKTPLSTAQQATYAAAATYTAVAARAYGAAAAAAQPVAGYAAVAGYGREYADPYLGHGIGPVAGYGATVYRGGYNRFTPY</sequence>
<dbReference type="InterPro" id="IPR012677">
    <property type="entry name" value="Nucleotide-bd_a/b_plait_sf"/>
</dbReference>
<dbReference type="GeneID" id="105431819"/>
<dbReference type="InterPro" id="IPR000504">
    <property type="entry name" value="RRM_dom"/>
</dbReference>
<gene>
    <name evidence="8" type="primary">LOC105431819</name>
</gene>
<dbReference type="RefSeq" id="XP_011644569.1">
    <property type="nucleotide sequence ID" value="XM_011646267.1"/>
</dbReference>
<reference evidence="8" key="1">
    <citation type="submission" date="2025-08" db="UniProtKB">
        <authorList>
            <consortium name="RefSeq"/>
        </authorList>
    </citation>
    <scope>IDENTIFICATION</scope>
</reference>
<keyword evidence="3" id="KW-0539">Nucleus</keyword>
<protein>
    <submittedName>
        <fullName evidence="8">RNA binding protein fox-1 homolog 3</fullName>
    </submittedName>
</protein>
<evidence type="ECO:0000256" key="3">
    <source>
        <dbReference type="ARBA" id="ARBA00023242"/>
    </source>
</evidence>
<name>A0A6I9WMF5_9HYME</name>
<organism evidence="7 8">
    <name type="scientific">Pogonomyrmex barbatus</name>
    <name type="common">red harvester ant</name>
    <dbReference type="NCBI Taxonomy" id="144034"/>
    <lineage>
        <taxon>Eukaryota</taxon>
        <taxon>Metazoa</taxon>
        <taxon>Ecdysozoa</taxon>
        <taxon>Arthropoda</taxon>
        <taxon>Hexapoda</taxon>
        <taxon>Insecta</taxon>
        <taxon>Pterygota</taxon>
        <taxon>Neoptera</taxon>
        <taxon>Endopterygota</taxon>
        <taxon>Hymenoptera</taxon>
        <taxon>Apocrita</taxon>
        <taxon>Aculeata</taxon>
        <taxon>Formicoidea</taxon>
        <taxon>Formicidae</taxon>
        <taxon>Myrmicinae</taxon>
        <taxon>Pogonomyrmex</taxon>
    </lineage>
</organism>
<feature type="region of interest" description="Disordered" evidence="5">
    <location>
        <begin position="172"/>
        <end position="191"/>
    </location>
</feature>
<evidence type="ECO:0000313" key="7">
    <source>
        <dbReference type="Proteomes" id="UP000504615"/>
    </source>
</evidence>
<dbReference type="GO" id="GO:0003729">
    <property type="term" value="F:mRNA binding"/>
    <property type="evidence" value="ECO:0007669"/>
    <property type="project" value="TreeGrafter"/>
</dbReference>